<name>A0ABT7GXP4_9ACTN</name>
<dbReference type="RefSeq" id="WP_285344096.1">
    <property type="nucleotide sequence ID" value="NZ_JASITI010000029.1"/>
</dbReference>
<gene>
    <name evidence="1" type="ORF">QEZ40_003315</name>
</gene>
<sequence length="58" mass="5811">MTTRYIHSLNRSQPIMLSIARADTVGSGPGATIGPAMAFAWVAVNAIAGERGAAAGGP</sequence>
<keyword evidence="2" id="KW-1185">Reference proteome</keyword>
<dbReference type="Proteomes" id="UP001223390">
    <property type="component" value="Unassembled WGS sequence"/>
</dbReference>
<proteinExistence type="predicted"/>
<accession>A0ABT7GXP4</accession>
<comment type="caution">
    <text evidence="1">The sequence shown here is derived from an EMBL/GenBank/DDBJ whole genome shotgun (WGS) entry which is preliminary data.</text>
</comment>
<organism evidence="1 2">
    <name type="scientific">Streptomyces katrae</name>
    <dbReference type="NCBI Taxonomy" id="68223"/>
    <lineage>
        <taxon>Bacteria</taxon>
        <taxon>Bacillati</taxon>
        <taxon>Actinomycetota</taxon>
        <taxon>Actinomycetes</taxon>
        <taxon>Kitasatosporales</taxon>
        <taxon>Streptomycetaceae</taxon>
        <taxon>Streptomyces</taxon>
    </lineage>
</organism>
<reference evidence="1 2" key="1">
    <citation type="submission" date="2023-05" db="EMBL/GenBank/DDBJ databases">
        <title>Sequencing and Assembly of Streptomyces sp. NP73.</title>
        <authorList>
            <person name="Konwar A.N."/>
            <person name="Saikia K."/>
            <person name="Thakur D."/>
        </authorList>
    </citation>
    <scope>NUCLEOTIDE SEQUENCE [LARGE SCALE GENOMIC DNA]</scope>
    <source>
        <strain evidence="1 2">NP73</strain>
    </source>
</reference>
<dbReference type="EMBL" id="JASITI010000029">
    <property type="protein sequence ID" value="MDK9498363.1"/>
    <property type="molecule type" value="Genomic_DNA"/>
</dbReference>
<evidence type="ECO:0000313" key="2">
    <source>
        <dbReference type="Proteomes" id="UP001223390"/>
    </source>
</evidence>
<protein>
    <submittedName>
        <fullName evidence="1">Uncharacterized protein</fullName>
    </submittedName>
</protein>
<evidence type="ECO:0000313" key="1">
    <source>
        <dbReference type="EMBL" id="MDK9498363.1"/>
    </source>
</evidence>